<keyword evidence="3" id="KW-0378">Hydrolase</keyword>
<evidence type="ECO:0000313" key="9">
    <source>
        <dbReference type="Proteomes" id="UP000515152"/>
    </source>
</evidence>
<dbReference type="CDD" id="cd01851">
    <property type="entry name" value="GBP"/>
    <property type="match status" value="1"/>
</dbReference>
<dbReference type="InterPro" id="IPR027417">
    <property type="entry name" value="P-loop_NTPase"/>
</dbReference>
<dbReference type="InterPro" id="IPR030386">
    <property type="entry name" value="G_GB1_RHD3_dom"/>
</dbReference>
<dbReference type="SUPFAM" id="SSF52540">
    <property type="entry name" value="P-loop containing nucleoside triphosphate hydrolases"/>
    <property type="match status" value="1"/>
</dbReference>
<evidence type="ECO:0000256" key="7">
    <source>
        <dbReference type="SAM" id="MobiDB-lite"/>
    </source>
</evidence>
<reference evidence="10" key="1">
    <citation type="submission" date="2025-08" db="UniProtKB">
        <authorList>
            <consortium name="RefSeq"/>
        </authorList>
    </citation>
    <scope>IDENTIFICATION</scope>
</reference>
<feature type="region of interest" description="Disordered" evidence="7">
    <location>
        <begin position="504"/>
        <end position="544"/>
    </location>
</feature>
<sequence>MAPVSMQAPVCLIDNGTDGRMSVQQGALQILEQIQEPVVVVAVVGLYRTGKSFLMNRLAGKQTGFALGSTIESKTKGIWMWCVPHPSKPGNTIVLLDTEGLGDVDKGDPKNDTQLFSLAVLLSSSLIYNSRGTIDNRAVEELQFVTELAKFIKVKSCDEDEDDSEFVKFFPSFIWAVRDFTLERKIGGKDVTEDEYLDFALKLKDGHSKKVNDYNLPRECIRKYFPSRKCFTFPFPTSSPENVIRMESLGPSELAPAFLEVADRFCSFVFDQSPVKQLKDGHTVDGRILGHMVKMYVEIFSSGGVPCLENAVVAMAQLENEDAIKEGLEVYESGLEQLRLYFPVDLKDITSGHQRLTSLATEIFMKRSFKDDDGKHMKSLEEALDKLFSRFLLQNEEASVLICQEILAGLSAPLKNKLQQGFYTKVGGYQLFCQDMEEIVVKYNSQTHRGEKAEDVLEEFMKQRREESAAILQADQSLSVKDREICEERERAVFLEQEMRSGQEAQRQLEERMEAQRQSSEERMRQVMDKMQQEQQQQQEEARRARESMLREQALLLEKGFKEKADVMTRQIEESRRRTQEAQEAKSQEFTRLIEQQDQRHNEVMTRMKQQQEAMMNRPPRVVHTRSCCIQ</sequence>
<feature type="domain" description="GB1/RHD3-type G" evidence="8">
    <location>
        <begin position="35"/>
        <end position="274"/>
    </location>
</feature>
<feature type="compositionally biased region" description="Basic and acidic residues" evidence="7">
    <location>
        <begin position="504"/>
        <end position="532"/>
    </location>
</feature>
<evidence type="ECO:0000313" key="10">
    <source>
        <dbReference type="RefSeq" id="XP_031436286.1"/>
    </source>
</evidence>
<dbReference type="FunFam" id="3.40.50.300:FF:002581">
    <property type="entry name" value="Guanylate-binding protein 4"/>
    <property type="match status" value="1"/>
</dbReference>
<dbReference type="InterPro" id="IPR037684">
    <property type="entry name" value="GBP_C"/>
</dbReference>
<keyword evidence="2" id="KW-0547">Nucleotide-binding</keyword>
<dbReference type="PANTHER" id="PTHR10751">
    <property type="entry name" value="GUANYLATE BINDING PROTEIN"/>
    <property type="match status" value="1"/>
</dbReference>
<comment type="similarity">
    <text evidence="6">Belongs to the TRAFAC class dynamin-like GTPase superfamily. GB1/RHD3 GTPase family.</text>
</comment>
<dbReference type="InterPro" id="IPR036543">
    <property type="entry name" value="Guanylate-bd_C_sf"/>
</dbReference>
<proteinExistence type="inferred from homology"/>
<organism evidence="9 10">
    <name type="scientific">Clupea harengus</name>
    <name type="common">Atlantic herring</name>
    <dbReference type="NCBI Taxonomy" id="7950"/>
    <lineage>
        <taxon>Eukaryota</taxon>
        <taxon>Metazoa</taxon>
        <taxon>Chordata</taxon>
        <taxon>Craniata</taxon>
        <taxon>Vertebrata</taxon>
        <taxon>Euteleostomi</taxon>
        <taxon>Actinopterygii</taxon>
        <taxon>Neopterygii</taxon>
        <taxon>Teleostei</taxon>
        <taxon>Clupei</taxon>
        <taxon>Clupeiformes</taxon>
        <taxon>Clupeoidei</taxon>
        <taxon>Clupeidae</taxon>
        <taxon>Clupea</taxon>
    </lineage>
</organism>
<dbReference type="Gene3D" id="1.20.1000.10">
    <property type="entry name" value="Guanylate-binding protein, C-terminal domain"/>
    <property type="match status" value="1"/>
</dbReference>
<evidence type="ECO:0000259" key="8">
    <source>
        <dbReference type="PROSITE" id="PS51715"/>
    </source>
</evidence>
<protein>
    <submittedName>
        <fullName evidence="10">Guanylate-binding protein 1-like</fullName>
    </submittedName>
</protein>
<dbReference type="GeneID" id="105910586"/>
<evidence type="ECO:0000256" key="4">
    <source>
        <dbReference type="ARBA" id="ARBA00022859"/>
    </source>
</evidence>
<evidence type="ECO:0000256" key="1">
    <source>
        <dbReference type="ARBA" id="ARBA00022588"/>
    </source>
</evidence>
<accession>A0A6P8GGA9</accession>
<name>A0A6P8GGA9_CLUHA</name>
<dbReference type="RefSeq" id="XP_031436286.1">
    <property type="nucleotide sequence ID" value="XM_031580426.2"/>
</dbReference>
<dbReference type="AlphaFoldDB" id="A0A6P8GGA9"/>
<dbReference type="GO" id="GO:0003924">
    <property type="term" value="F:GTPase activity"/>
    <property type="evidence" value="ECO:0007669"/>
    <property type="project" value="InterPro"/>
</dbReference>
<dbReference type="PROSITE" id="PS51715">
    <property type="entry name" value="G_GB1_RHD3"/>
    <property type="match status" value="1"/>
</dbReference>
<dbReference type="Pfam" id="PF02841">
    <property type="entry name" value="GBP_C"/>
    <property type="match status" value="1"/>
</dbReference>
<dbReference type="Pfam" id="PF02263">
    <property type="entry name" value="GBP"/>
    <property type="match status" value="1"/>
</dbReference>
<dbReference type="KEGG" id="char:105910586"/>
<evidence type="ECO:0000256" key="5">
    <source>
        <dbReference type="ARBA" id="ARBA00023134"/>
    </source>
</evidence>
<dbReference type="Proteomes" id="UP000515152">
    <property type="component" value="Chromosome 2"/>
</dbReference>
<feature type="region of interest" description="Disordered" evidence="7">
    <location>
        <begin position="612"/>
        <end position="631"/>
    </location>
</feature>
<dbReference type="GO" id="GO:0005525">
    <property type="term" value="F:GTP binding"/>
    <property type="evidence" value="ECO:0007669"/>
    <property type="project" value="UniProtKB-KW"/>
</dbReference>
<evidence type="ECO:0000256" key="2">
    <source>
        <dbReference type="ARBA" id="ARBA00022741"/>
    </source>
</evidence>
<dbReference type="SUPFAM" id="SSF48340">
    <property type="entry name" value="Interferon-induced guanylate-binding protein 1 (GBP1), C-terminal domain"/>
    <property type="match status" value="1"/>
</dbReference>
<keyword evidence="5" id="KW-0342">GTP-binding</keyword>
<dbReference type="GO" id="GO:0045087">
    <property type="term" value="P:innate immune response"/>
    <property type="evidence" value="ECO:0007669"/>
    <property type="project" value="UniProtKB-KW"/>
</dbReference>
<evidence type="ECO:0000256" key="3">
    <source>
        <dbReference type="ARBA" id="ARBA00022801"/>
    </source>
</evidence>
<dbReference type="InterPro" id="IPR003191">
    <property type="entry name" value="Guanylate-bd/ATL_C"/>
</dbReference>
<dbReference type="InterPro" id="IPR015894">
    <property type="entry name" value="Guanylate-bd_N"/>
</dbReference>
<gene>
    <name evidence="10" type="primary">LOC105910586</name>
</gene>
<keyword evidence="9" id="KW-1185">Reference proteome</keyword>
<keyword evidence="4" id="KW-0391">Immunity</keyword>
<dbReference type="OrthoDB" id="2135133at2759"/>
<keyword evidence="1" id="KW-0399">Innate immunity</keyword>
<dbReference type="CDD" id="cd16269">
    <property type="entry name" value="GBP_C"/>
    <property type="match status" value="1"/>
</dbReference>
<evidence type="ECO:0000256" key="6">
    <source>
        <dbReference type="PROSITE-ProRule" id="PRU01052"/>
    </source>
</evidence>
<dbReference type="Gene3D" id="3.40.50.300">
    <property type="entry name" value="P-loop containing nucleotide triphosphate hydrolases"/>
    <property type="match status" value="1"/>
</dbReference>